<feature type="compositionally biased region" description="Polar residues" evidence="1">
    <location>
        <begin position="21"/>
        <end position="31"/>
    </location>
</feature>
<feature type="compositionally biased region" description="Acidic residues" evidence="1">
    <location>
        <begin position="69"/>
        <end position="96"/>
    </location>
</feature>
<keyword evidence="4" id="KW-1185">Reference proteome</keyword>
<accession>A0AAV1QGF2</accession>
<sequence length="244" mass="27711">MADRRPHRLTTPGISCQSFYNRRTLETTSAGKNREDYRIVQEIPSDSSDDLYSDDSEDEWLPENNRDIGDEDDEGDAESQDAESQGDEGEEDEGQDAEGGQHDEGAVENVRMGPAQRNVCKAPACTQARKYVWKLQDNDFDGDLPPFLGDWKVNVEGGEPVDFFRHLFPLDLIDEIVHNTNMYALQKGKENLGVTSEEMQIFLGINMVMGYIRYPRARMYWSSEDGLRLGLIADAMSVNRFEQI</sequence>
<dbReference type="InterPro" id="IPR029526">
    <property type="entry name" value="PGBD"/>
</dbReference>
<dbReference type="Pfam" id="PF13843">
    <property type="entry name" value="DDE_Tnp_1_7"/>
    <property type="match status" value="1"/>
</dbReference>
<evidence type="ECO:0000313" key="4">
    <source>
        <dbReference type="Proteomes" id="UP001314229"/>
    </source>
</evidence>
<dbReference type="PANTHER" id="PTHR46599:SF3">
    <property type="entry name" value="PIGGYBAC TRANSPOSABLE ELEMENT-DERIVED PROTEIN 4"/>
    <property type="match status" value="1"/>
</dbReference>
<proteinExistence type="predicted"/>
<dbReference type="EMBL" id="CAWUFR010001319">
    <property type="protein sequence ID" value="CAK6983472.1"/>
    <property type="molecule type" value="Genomic_DNA"/>
</dbReference>
<organism evidence="3 4">
    <name type="scientific">Scomber scombrus</name>
    <name type="common">Atlantic mackerel</name>
    <name type="synonym">Scomber vernalis</name>
    <dbReference type="NCBI Taxonomy" id="13677"/>
    <lineage>
        <taxon>Eukaryota</taxon>
        <taxon>Metazoa</taxon>
        <taxon>Chordata</taxon>
        <taxon>Craniata</taxon>
        <taxon>Vertebrata</taxon>
        <taxon>Euteleostomi</taxon>
        <taxon>Actinopterygii</taxon>
        <taxon>Neopterygii</taxon>
        <taxon>Teleostei</taxon>
        <taxon>Neoteleostei</taxon>
        <taxon>Acanthomorphata</taxon>
        <taxon>Pelagiaria</taxon>
        <taxon>Scombriformes</taxon>
        <taxon>Scombridae</taxon>
        <taxon>Scomber</taxon>
    </lineage>
</organism>
<feature type="compositionally biased region" description="Acidic residues" evidence="1">
    <location>
        <begin position="47"/>
        <end position="61"/>
    </location>
</feature>
<protein>
    <submittedName>
        <fullName evidence="3">PREDICTED: piggyBac transposable element-derived protein 2-like</fullName>
    </submittedName>
</protein>
<evidence type="ECO:0000313" key="3">
    <source>
        <dbReference type="EMBL" id="CAK6983472.1"/>
    </source>
</evidence>
<feature type="region of interest" description="Disordered" evidence="1">
    <location>
        <begin position="21"/>
        <end position="102"/>
    </location>
</feature>
<dbReference type="AlphaFoldDB" id="A0AAV1QGF2"/>
<evidence type="ECO:0000259" key="2">
    <source>
        <dbReference type="Pfam" id="PF13843"/>
    </source>
</evidence>
<feature type="domain" description="PiggyBac transposable element-derived protein" evidence="2">
    <location>
        <begin position="160"/>
        <end position="244"/>
    </location>
</feature>
<name>A0AAV1QGF2_SCOSC</name>
<comment type="caution">
    <text evidence="3">The sequence shown here is derived from an EMBL/GenBank/DDBJ whole genome shotgun (WGS) entry which is preliminary data.</text>
</comment>
<dbReference type="PANTHER" id="PTHR46599">
    <property type="entry name" value="PIGGYBAC TRANSPOSABLE ELEMENT-DERIVED PROTEIN 4"/>
    <property type="match status" value="1"/>
</dbReference>
<gene>
    <name evidence="3" type="ORF">FSCOSCO3_A035021</name>
</gene>
<dbReference type="Proteomes" id="UP001314229">
    <property type="component" value="Unassembled WGS sequence"/>
</dbReference>
<reference evidence="3 4" key="1">
    <citation type="submission" date="2024-01" db="EMBL/GenBank/DDBJ databases">
        <authorList>
            <person name="Alioto T."/>
            <person name="Alioto T."/>
            <person name="Gomez Garrido J."/>
        </authorList>
    </citation>
    <scope>NUCLEOTIDE SEQUENCE [LARGE SCALE GENOMIC DNA]</scope>
</reference>
<evidence type="ECO:0000256" key="1">
    <source>
        <dbReference type="SAM" id="MobiDB-lite"/>
    </source>
</evidence>